<keyword evidence="4" id="KW-1185">Reference proteome</keyword>
<keyword evidence="1" id="KW-0175">Coiled coil</keyword>
<name>A0A662YLT3_ACIRT</name>
<evidence type="ECO:0000256" key="2">
    <source>
        <dbReference type="SAM" id="MobiDB-lite"/>
    </source>
</evidence>
<dbReference type="Proteomes" id="UP000289886">
    <property type="component" value="Unassembled WGS sequence"/>
</dbReference>
<accession>A0A662YLT3</accession>
<sequence>MAHCNLRRSKRSSTKNKSRSPAHAQAASSPLKSTIEEQDPITLKSLWKAIKQMKSDLFQHIDKKTADIQIKLTTIQGSLSTLAEQVAEVENRVSTNEDNLQDAADRITQLEKEMSSLKTKPKIWRTEAEDQTFA</sequence>
<feature type="coiled-coil region" evidence="1">
    <location>
        <begin position="79"/>
        <end position="120"/>
    </location>
</feature>
<dbReference type="AlphaFoldDB" id="A0A662YLT3"/>
<feature type="compositionally biased region" description="Basic residues" evidence="2">
    <location>
        <begin position="1"/>
        <end position="20"/>
    </location>
</feature>
<dbReference type="Gene3D" id="1.20.5.340">
    <property type="match status" value="1"/>
</dbReference>
<feature type="region of interest" description="Disordered" evidence="2">
    <location>
        <begin position="1"/>
        <end position="36"/>
    </location>
</feature>
<comment type="caution">
    <text evidence="3">The sequence shown here is derived from an EMBL/GenBank/DDBJ whole genome shotgun (WGS) entry which is preliminary data.</text>
</comment>
<evidence type="ECO:0000313" key="3">
    <source>
        <dbReference type="EMBL" id="RXM97412.1"/>
    </source>
</evidence>
<evidence type="ECO:0000256" key="1">
    <source>
        <dbReference type="SAM" id="Coils"/>
    </source>
</evidence>
<dbReference type="EMBL" id="SCEB01001101">
    <property type="protein sequence ID" value="RXM97412.1"/>
    <property type="molecule type" value="Genomic_DNA"/>
</dbReference>
<evidence type="ECO:0000313" key="4">
    <source>
        <dbReference type="Proteomes" id="UP000289886"/>
    </source>
</evidence>
<proteinExistence type="predicted"/>
<reference evidence="3 4" key="1">
    <citation type="submission" date="2019-01" db="EMBL/GenBank/DDBJ databases">
        <title>Draft Genome and Complete Hox-Cluster Characterization of the Sterlet Sturgeon (Acipenser ruthenus).</title>
        <authorList>
            <person name="Wei Q."/>
        </authorList>
    </citation>
    <scope>NUCLEOTIDE SEQUENCE [LARGE SCALE GENOMIC DNA]</scope>
    <source>
        <strain evidence="3">WHYD16114868_AA</strain>
        <tissue evidence="3">Blood</tissue>
    </source>
</reference>
<gene>
    <name evidence="3" type="ORF">EOD39_14464</name>
</gene>
<protein>
    <submittedName>
        <fullName evidence="3">Uncharacterized protein</fullName>
    </submittedName>
</protein>
<organism evidence="3 4">
    <name type="scientific">Acipenser ruthenus</name>
    <name type="common">Sterlet sturgeon</name>
    <dbReference type="NCBI Taxonomy" id="7906"/>
    <lineage>
        <taxon>Eukaryota</taxon>
        <taxon>Metazoa</taxon>
        <taxon>Chordata</taxon>
        <taxon>Craniata</taxon>
        <taxon>Vertebrata</taxon>
        <taxon>Euteleostomi</taxon>
        <taxon>Actinopterygii</taxon>
        <taxon>Chondrostei</taxon>
        <taxon>Acipenseriformes</taxon>
        <taxon>Acipenseridae</taxon>
        <taxon>Acipenser</taxon>
    </lineage>
</organism>